<protein>
    <submittedName>
        <fullName evidence="2">Uncharacterized protein</fullName>
    </submittedName>
</protein>
<organism evidence="2">
    <name type="scientific">Anguilla anguilla</name>
    <name type="common">European freshwater eel</name>
    <name type="synonym">Muraena anguilla</name>
    <dbReference type="NCBI Taxonomy" id="7936"/>
    <lineage>
        <taxon>Eukaryota</taxon>
        <taxon>Metazoa</taxon>
        <taxon>Chordata</taxon>
        <taxon>Craniata</taxon>
        <taxon>Vertebrata</taxon>
        <taxon>Euteleostomi</taxon>
        <taxon>Actinopterygii</taxon>
        <taxon>Neopterygii</taxon>
        <taxon>Teleostei</taxon>
        <taxon>Anguilliformes</taxon>
        <taxon>Anguillidae</taxon>
        <taxon>Anguilla</taxon>
    </lineage>
</organism>
<dbReference type="AlphaFoldDB" id="A0A0E9PKF0"/>
<reference evidence="2" key="2">
    <citation type="journal article" date="2015" name="Fish Shellfish Immunol.">
        <title>Early steps in the European eel (Anguilla anguilla)-Vibrio vulnificus interaction in the gills: Role of the RtxA13 toxin.</title>
        <authorList>
            <person name="Callol A."/>
            <person name="Pajuelo D."/>
            <person name="Ebbesson L."/>
            <person name="Teles M."/>
            <person name="MacKenzie S."/>
            <person name="Amaro C."/>
        </authorList>
    </citation>
    <scope>NUCLEOTIDE SEQUENCE</scope>
</reference>
<name>A0A0E9PKF0_ANGAN</name>
<reference evidence="2" key="1">
    <citation type="submission" date="2014-11" db="EMBL/GenBank/DDBJ databases">
        <authorList>
            <person name="Amaro Gonzalez C."/>
        </authorList>
    </citation>
    <scope>NUCLEOTIDE SEQUENCE</scope>
</reference>
<feature type="region of interest" description="Disordered" evidence="1">
    <location>
        <begin position="14"/>
        <end position="36"/>
    </location>
</feature>
<accession>A0A0E9PKF0</accession>
<evidence type="ECO:0000313" key="2">
    <source>
        <dbReference type="EMBL" id="JAH04989.1"/>
    </source>
</evidence>
<proteinExistence type="predicted"/>
<dbReference type="EMBL" id="GBXM01103588">
    <property type="protein sequence ID" value="JAH04989.1"/>
    <property type="molecule type" value="Transcribed_RNA"/>
</dbReference>
<sequence>MTYSDGILIAERQSEGCRFDPRPGRVKVSLSKTPNP</sequence>
<evidence type="ECO:0000256" key="1">
    <source>
        <dbReference type="SAM" id="MobiDB-lite"/>
    </source>
</evidence>
<feature type="compositionally biased region" description="Basic and acidic residues" evidence="1">
    <location>
        <begin position="14"/>
        <end position="23"/>
    </location>
</feature>